<sequence length="337" mass="38400">MLKYVDFCNFQPKTRKLQLDKARDFTSVTLGAGSYIVNAEMGISDDEEAHLLVGKYSSLAHDLHLYIGINHDYRRVSTYPFDSNILTEWWGENTSLPPPAGKHNHKQIIIGNDVWIGANVTIMGGVHIGNGAVVAASSVVTKDVPPYAIVGGNPAVVIKYRFKPEIIEGLQRLRWWDWSKEKIKAALPEMADVEKFLQNYAGPEPELSESNLQRDISQLHQERQIYHFRPDIHSDEGIWRVFIARFMARQTIKDNLVLLLWLDNSPESEFCTAELKEMLEKRGEDAPLIVTYQGDRSVMADIINDVDVIVTTKEEESIEIIDCVVSEKVRIMYAYDY</sequence>
<name>A0A1H0RK16_SELRU</name>
<dbReference type="AlphaFoldDB" id="A0A1H0RK16"/>
<keyword evidence="2" id="KW-0677">Repeat</keyword>
<accession>A0A1H0RK16</accession>
<organism evidence="3 4">
    <name type="scientific">Selenomonas ruminantium</name>
    <dbReference type="NCBI Taxonomy" id="971"/>
    <lineage>
        <taxon>Bacteria</taxon>
        <taxon>Bacillati</taxon>
        <taxon>Bacillota</taxon>
        <taxon>Negativicutes</taxon>
        <taxon>Selenomonadales</taxon>
        <taxon>Selenomonadaceae</taxon>
        <taxon>Selenomonas</taxon>
    </lineage>
</organism>
<dbReference type="InterPro" id="IPR011004">
    <property type="entry name" value="Trimer_LpxA-like_sf"/>
</dbReference>
<dbReference type="InterPro" id="IPR050179">
    <property type="entry name" value="Trans_hexapeptide_repeat"/>
</dbReference>
<dbReference type="PANTHER" id="PTHR43300">
    <property type="entry name" value="ACETYLTRANSFERASE"/>
    <property type="match status" value="1"/>
</dbReference>
<dbReference type="CDD" id="cd03349">
    <property type="entry name" value="LbH_XAT"/>
    <property type="match status" value="1"/>
</dbReference>
<dbReference type="Pfam" id="PF00132">
    <property type="entry name" value="Hexapep"/>
    <property type="match status" value="1"/>
</dbReference>
<dbReference type="SUPFAM" id="SSF51161">
    <property type="entry name" value="Trimeric LpxA-like enzymes"/>
    <property type="match status" value="1"/>
</dbReference>
<keyword evidence="1 3" id="KW-0808">Transferase</keyword>
<dbReference type="RefSeq" id="WP_081342484.1">
    <property type="nucleotide sequence ID" value="NZ_FNJQ01000012.1"/>
</dbReference>
<proteinExistence type="predicted"/>
<evidence type="ECO:0000313" key="3">
    <source>
        <dbReference type="EMBL" id="SDP29258.1"/>
    </source>
</evidence>
<dbReference type="EMBL" id="FNJQ01000012">
    <property type="protein sequence ID" value="SDP29258.1"/>
    <property type="molecule type" value="Genomic_DNA"/>
</dbReference>
<protein>
    <submittedName>
        <fullName evidence="3">Virginiamycin A acetyltransferase</fullName>
    </submittedName>
</protein>
<dbReference type="PANTHER" id="PTHR43300:SF11">
    <property type="entry name" value="ACETYLTRANSFERASE RV3034C-RELATED"/>
    <property type="match status" value="1"/>
</dbReference>
<dbReference type="PROSITE" id="PS00101">
    <property type="entry name" value="HEXAPEP_TRANSFERASES"/>
    <property type="match status" value="1"/>
</dbReference>
<evidence type="ECO:0000313" key="4">
    <source>
        <dbReference type="Proteomes" id="UP000182412"/>
    </source>
</evidence>
<dbReference type="OrthoDB" id="9801697at2"/>
<dbReference type="GO" id="GO:0016740">
    <property type="term" value="F:transferase activity"/>
    <property type="evidence" value="ECO:0007669"/>
    <property type="project" value="UniProtKB-KW"/>
</dbReference>
<dbReference type="InterPro" id="IPR018357">
    <property type="entry name" value="Hexapep_transf_CS"/>
</dbReference>
<dbReference type="InterPro" id="IPR001451">
    <property type="entry name" value="Hexapep"/>
</dbReference>
<dbReference type="Gene3D" id="2.160.10.10">
    <property type="entry name" value="Hexapeptide repeat proteins"/>
    <property type="match status" value="1"/>
</dbReference>
<reference evidence="3 4" key="1">
    <citation type="submission" date="2016-10" db="EMBL/GenBank/DDBJ databases">
        <authorList>
            <person name="de Groot N.N."/>
        </authorList>
    </citation>
    <scope>NUCLEOTIDE SEQUENCE [LARGE SCALE GENOMIC DNA]</scope>
    <source>
        <strain evidence="3 4">S137</strain>
    </source>
</reference>
<dbReference type="Proteomes" id="UP000182412">
    <property type="component" value="Unassembled WGS sequence"/>
</dbReference>
<gene>
    <name evidence="3" type="ORF">SAMN05216366_11237</name>
</gene>
<evidence type="ECO:0000256" key="2">
    <source>
        <dbReference type="ARBA" id="ARBA00022737"/>
    </source>
</evidence>
<evidence type="ECO:0000256" key="1">
    <source>
        <dbReference type="ARBA" id="ARBA00022679"/>
    </source>
</evidence>